<proteinExistence type="predicted"/>
<sequence length="97" mass="11200">IALGHSSTQSHHTVLDVLRLYAEDPEETLFELGFGYDEPQFNIRIPSRFFTFPSEAKGINFRGFLESQLQRIRDEDPSLTLASKTFFKIPLLRRLQG</sequence>
<feature type="domain" description="ITPR-interacting" evidence="1">
    <location>
        <begin position="1"/>
        <end position="90"/>
    </location>
</feature>
<reference evidence="2 3" key="1">
    <citation type="journal article" date="2011" name="Genome Biol. Evol.">
        <title>Integration of the genetic map and genome assembly of fugu facilitates insights into distinct features of genome evolution in teleosts and mammals.</title>
        <authorList>
            <person name="Kai W."/>
            <person name="Kikuchi K."/>
            <person name="Tohari S."/>
            <person name="Chew A.K."/>
            <person name="Tay A."/>
            <person name="Fujiwara A."/>
            <person name="Hosoya S."/>
            <person name="Suetake H."/>
            <person name="Naruse K."/>
            <person name="Brenner S."/>
            <person name="Suzuki Y."/>
            <person name="Venkatesh B."/>
        </authorList>
    </citation>
    <scope>NUCLEOTIDE SEQUENCE [LARGE SCALE GENOMIC DNA]</scope>
</reference>
<reference evidence="2" key="3">
    <citation type="submission" date="2025-09" db="UniProtKB">
        <authorList>
            <consortium name="Ensembl"/>
        </authorList>
    </citation>
    <scope>IDENTIFICATION</scope>
</reference>
<evidence type="ECO:0000259" key="1">
    <source>
        <dbReference type="SMART" id="SM01257"/>
    </source>
</evidence>
<dbReference type="OMA" id="SHCAEVI"/>
<protein>
    <recommendedName>
        <fullName evidence="1">ITPR-interacting domain-containing protein</fullName>
    </recommendedName>
</protein>
<dbReference type="PANTHER" id="PTHR17469">
    <property type="entry name" value="SPERM SPECIFIC ANTIGEN 2-RELATED"/>
    <property type="match status" value="1"/>
</dbReference>
<dbReference type="Proteomes" id="UP000005226">
    <property type="component" value="Chromosome 19"/>
</dbReference>
<dbReference type="PANTHER" id="PTHR17469:SF1">
    <property type="entry name" value="PROTEIN TESPA1"/>
    <property type="match status" value="1"/>
</dbReference>
<dbReference type="InterPro" id="IPR043444">
    <property type="entry name" value="TESPA1-like"/>
</dbReference>
<dbReference type="GO" id="GO:0005102">
    <property type="term" value="F:signaling receptor binding"/>
    <property type="evidence" value="ECO:0007669"/>
    <property type="project" value="InterPro"/>
</dbReference>
<dbReference type="SMART" id="SM01257">
    <property type="entry name" value="KRAP_IP3R_bind"/>
    <property type="match status" value="1"/>
</dbReference>
<dbReference type="GeneTree" id="ENSGT00940000160763"/>
<dbReference type="InParanoid" id="A0A674MKR3"/>
<dbReference type="InterPro" id="IPR029325">
    <property type="entry name" value="ITPR-bd"/>
</dbReference>
<keyword evidence="3" id="KW-1185">Reference proteome</keyword>
<reference evidence="2" key="2">
    <citation type="submission" date="2025-08" db="UniProtKB">
        <authorList>
            <consortium name="Ensembl"/>
        </authorList>
    </citation>
    <scope>IDENTIFICATION</scope>
</reference>
<dbReference type="Pfam" id="PF14722">
    <property type="entry name" value="KRAP_IP3R_bind"/>
    <property type="match status" value="1"/>
</dbReference>
<evidence type="ECO:0000313" key="2">
    <source>
        <dbReference type="Ensembl" id="ENSTRUP00000062072.1"/>
    </source>
</evidence>
<accession>A0A674MKR3</accession>
<dbReference type="Ensembl" id="ENSTRUT00000063551.1">
    <property type="protein sequence ID" value="ENSTRUP00000062072.1"/>
    <property type="gene ID" value="ENSTRUG00000028499.1"/>
</dbReference>
<name>A0A674MKR3_TAKRU</name>
<organism evidence="2 3">
    <name type="scientific">Takifugu rubripes</name>
    <name type="common">Japanese pufferfish</name>
    <name type="synonym">Fugu rubripes</name>
    <dbReference type="NCBI Taxonomy" id="31033"/>
    <lineage>
        <taxon>Eukaryota</taxon>
        <taxon>Metazoa</taxon>
        <taxon>Chordata</taxon>
        <taxon>Craniata</taxon>
        <taxon>Vertebrata</taxon>
        <taxon>Euteleostomi</taxon>
        <taxon>Actinopterygii</taxon>
        <taxon>Neopterygii</taxon>
        <taxon>Teleostei</taxon>
        <taxon>Neoteleostei</taxon>
        <taxon>Acanthomorphata</taxon>
        <taxon>Eupercaria</taxon>
        <taxon>Tetraodontiformes</taxon>
        <taxon>Tetradontoidea</taxon>
        <taxon>Tetraodontidae</taxon>
        <taxon>Takifugu</taxon>
    </lineage>
</organism>
<dbReference type="AlphaFoldDB" id="A0A674MKR3"/>
<evidence type="ECO:0000313" key="3">
    <source>
        <dbReference type="Proteomes" id="UP000005226"/>
    </source>
</evidence>